<comment type="similarity">
    <text evidence="3 10">Belongs to the actin family.</text>
</comment>
<dbReference type="EMBL" id="WHWC01000016">
    <property type="protein sequence ID" value="KAG8367824.1"/>
    <property type="molecule type" value="Genomic_DNA"/>
</dbReference>
<sequence>MEDLQTIIFDNGSGMIKVGFAGDDNPTVVFSNITGRPKRSNVKVFSSQRSRVYIGDEVQSHRGILTLKYPLEKGIVKNWDDMEKIWHHAFHNELRVATEEHPIFLTETSLNPKANREKMTQIMFETFNIPAMYVANQAILTLYARGITTGIVLDSGDSVTHAVPVYEGYVLPHAIQRLDLAGRDLTDNLIRILSERGYSFTTSAGHQIARDIKEKLAYVSLDYEQEPEATKNVDQTYEMPDGQVITIGNERFRCPEVLFKPSMIGMEDPGIHEMLYNSIMKCDIDLRRDLYSNITLSGGSTMFPGIANRMKNEIENLVLIERKKKDIAVVAPKELKIRVAAPSEKYNVWIGGSIFASLDGFSNVRLQFTKKLFVVPALLTENASETSFAEKKRDQI</sequence>
<evidence type="ECO:0000313" key="12">
    <source>
        <dbReference type="Proteomes" id="UP000826271"/>
    </source>
</evidence>
<proteinExistence type="inferred from homology"/>
<keyword evidence="6" id="KW-0378">Hydrolase</keyword>
<protein>
    <recommendedName>
        <fullName evidence="13">Actin</fullName>
    </recommendedName>
</protein>
<evidence type="ECO:0000256" key="1">
    <source>
        <dbReference type="ARBA" id="ARBA00003780"/>
    </source>
</evidence>
<evidence type="ECO:0000313" key="11">
    <source>
        <dbReference type="EMBL" id="KAG8367824.1"/>
    </source>
</evidence>
<evidence type="ECO:0000256" key="10">
    <source>
        <dbReference type="RuleBase" id="RU000487"/>
    </source>
</evidence>
<keyword evidence="5" id="KW-0547">Nucleotide-binding</keyword>
<dbReference type="SUPFAM" id="SSF53067">
    <property type="entry name" value="Actin-like ATPase domain"/>
    <property type="match status" value="2"/>
</dbReference>
<dbReference type="FunFam" id="3.30.420.40:FF:000291">
    <property type="entry name" value="Actin, alpha skeletal muscle"/>
    <property type="match status" value="1"/>
</dbReference>
<comment type="function">
    <text evidence="1">Actins are highly conserved proteins that are involved in various types of cell motility and are ubiquitously expressed in all eukaryotic cells. Essential component of cell cytoskeleton; plays an important role in cytoplasmic streaming, cell shape determination, cell division, organelle movement and extension growth.</text>
</comment>
<dbReference type="SMART" id="SM00268">
    <property type="entry name" value="ACTIN"/>
    <property type="match status" value="1"/>
</dbReference>
<accession>A0AAV6WCM3</accession>
<comment type="caution">
    <text evidence="11">The sequence shown here is derived from an EMBL/GenBank/DDBJ whole genome shotgun (WGS) entry which is preliminary data.</text>
</comment>
<evidence type="ECO:0000256" key="3">
    <source>
        <dbReference type="ARBA" id="ARBA00006752"/>
    </source>
</evidence>
<dbReference type="InterPro" id="IPR004000">
    <property type="entry name" value="Actin"/>
</dbReference>
<keyword evidence="8" id="KW-0206">Cytoskeleton</keyword>
<dbReference type="Proteomes" id="UP000826271">
    <property type="component" value="Unassembled WGS sequence"/>
</dbReference>
<evidence type="ECO:0000256" key="4">
    <source>
        <dbReference type="ARBA" id="ARBA00022490"/>
    </source>
</evidence>
<comment type="catalytic activity">
    <reaction evidence="9">
        <text>ATP + H2O = ADP + phosphate + H(+)</text>
        <dbReference type="Rhea" id="RHEA:13065"/>
        <dbReference type="ChEBI" id="CHEBI:15377"/>
        <dbReference type="ChEBI" id="CHEBI:15378"/>
        <dbReference type="ChEBI" id="CHEBI:30616"/>
        <dbReference type="ChEBI" id="CHEBI:43474"/>
        <dbReference type="ChEBI" id="CHEBI:456216"/>
    </reaction>
</comment>
<dbReference type="GO" id="GO:0016787">
    <property type="term" value="F:hydrolase activity"/>
    <property type="evidence" value="ECO:0007669"/>
    <property type="project" value="UniProtKB-KW"/>
</dbReference>
<evidence type="ECO:0000256" key="8">
    <source>
        <dbReference type="ARBA" id="ARBA00023212"/>
    </source>
</evidence>
<dbReference type="GO" id="GO:0005856">
    <property type="term" value="C:cytoskeleton"/>
    <property type="evidence" value="ECO:0007669"/>
    <property type="project" value="UniProtKB-SubCell"/>
</dbReference>
<dbReference type="PRINTS" id="PR00190">
    <property type="entry name" value="ACTIN"/>
</dbReference>
<name>A0AAV6WCM3_9LAMI</name>
<evidence type="ECO:0000256" key="7">
    <source>
        <dbReference type="ARBA" id="ARBA00022840"/>
    </source>
</evidence>
<keyword evidence="4" id="KW-0963">Cytoplasm</keyword>
<evidence type="ECO:0000256" key="9">
    <source>
        <dbReference type="ARBA" id="ARBA00049360"/>
    </source>
</evidence>
<dbReference type="InterPro" id="IPR043129">
    <property type="entry name" value="ATPase_NBD"/>
</dbReference>
<evidence type="ECO:0000256" key="2">
    <source>
        <dbReference type="ARBA" id="ARBA00004245"/>
    </source>
</evidence>
<evidence type="ECO:0000256" key="5">
    <source>
        <dbReference type="ARBA" id="ARBA00022741"/>
    </source>
</evidence>
<dbReference type="AlphaFoldDB" id="A0AAV6WCM3"/>
<dbReference type="FunFam" id="3.90.640.10:FF:000047">
    <property type="entry name" value="Actin, alpha skeletal muscle"/>
    <property type="match status" value="1"/>
</dbReference>
<keyword evidence="7" id="KW-0067">ATP-binding</keyword>
<keyword evidence="12" id="KW-1185">Reference proteome</keyword>
<dbReference type="GO" id="GO:0005524">
    <property type="term" value="F:ATP binding"/>
    <property type="evidence" value="ECO:0007669"/>
    <property type="project" value="UniProtKB-KW"/>
</dbReference>
<evidence type="ECO:0008006" key="13">
    <source>
        <dbReference type="Google" id="ProtNLM"/>
    </source>
</evidence>
<reference evidence="11" key="1">
    <citation type="submission" date="2019-10" db="EMBL/GenBank/DDBJ databases">
        <authorList>
            <person name="Zhang R."/>
            <person name="Pan Y."/>
            <person name="Wang J."/>
            <person name="Ma R."/>
            <person name="Yu S."/>
        </authorList>
    </citation>
    <scope>NUCLEOTIDE SEQUENCE</scope>
    <source>
        <strain evidence="11">LA-IB0</strain>
        <tissue evidence="11">Leaf</tissue>
    </source>
</reference>
<comment type="subcellular location">
    <subcellularLocation>
        <location evidence="2">Cytoplasm</location>
        <location evidence="2">Cytoskeleton</location>
    </subcellularLocation>
</comment>
<evidence type="ECO:0000256" key="6">
    <source>
        <dbReference type="ARBA" id="ARBA00022801"/>
    </source>
</evidence>
<dbReference type="Pfam" id="PF00022">
    <property type="entry name" value="Actin"/>
    <property type="match status" value="1"/>
</dbReference>
<dbReference type="PANTHER" id="PTHR11937">
    <property type="entry name" value="ACTIN"/>
    <property type="match status" value="1"/>
</dbReference>
<dbReference type="Gene3D" id="3.90.640.10">
    <property type="entry name" value="Actin, Chain A, domain 4"/>
    <property type="match status" value="1"/>
</dbReference>
<dbReference type="Gene3D" id="3.30.420.40">
    <property type="match status" value="2"/>
</dbReference>
<gene>
    <name evidence="11" type="ORF">BUALT_Bualt16G0112800</name>
</gene>
<organism evidence="11 12">
    <name type="scientific">Buddleja alternifolia</name>
    <dbReference type="NCBI Taxonomy" id="168488"/>
    <lineage>
        <taxon>Eukaryota</taxon>
        <taxon>Viridiplantae</taxon>
        <taxon>Streptophyta</taxon>
        <taxon>Embryophyta</taxon>
        <taxon>Tracheophyta</taxon>
        <taxon>Spermatophyta</taxon>
        <taxon>Magnoliopsida</taxon>
        <taxon>eudicotyledons</taxon>
        <taxon>Gunneridae</taxon>
        <taxon>Pentapetalae</taxon>
        <taxon>asterids</taxon>
        <taxon>lamiids</taxon>
        <taxon>Lamiales</taxon>
        <taxon>Scrophulariaceae</taxon>
        <taxon>Buddlejeae</taxon>
        <taxon>Buddleja</taxon>
    </lineage>
</organism>